<feature type="transmembrane region" description="Helical" evidence="6">
    <location>
        <begin position="12"/>
        <end position="31"/>
    </location>
</feature>
<feature type="transmembrane region" description="Helical" evidence="6">
    <location>
        <begin position="43"/>
        <end position="61"/>
    </location>
</feature>
<feature type="transmembrane region" description="Helical" evidence="6">
    <location>
        <begin position="468"/>
        <end position="487"/>
    </location>
</feature>
<feature type="transmembrane region" description="Helical" evidence="6">
    <location>
        <begin position="82"/>
        <end position="112"/>
    </location>
</feature>
<organism evidence="7 8">
    <name type="scientific">Thermosulfurimonas dismutans</name>
    <dbReference type="NCBI Taxonomy" id="999894"/>
    <lineage>
        <taxon>Bacteria</taxon>
        <taxon>Pseudomonadati</taxon>
        <taxon>Thermodesulfobacteriota</taxon>
        <taxon>Thermodesulfobacteria</taxon>
        <taxon>Thermodesulfobacteriales</taxon>
        <taxon>Thermodesulfobacteriaceae</taxon>
        <taxon>Thermosulfurimonas</taxon>
    </lineage>
</organism>
<comment type="caution">
    <text evidence="7">The sequence shown here is derived from an EMBL/GenBank/DDBJ whole genome shotgun (WGS) entry which is preliminary data.</text>
</comment>
<dbReference type="PANTHER" id="PTHR30250:SF27">
    <property type="entry name" value="POLYSACCHARIDE BIOSYNTHESIS PROTEIN"/>
    <property type="match status" value="1"/>
</dbReference>
<evidence type="ECO:0000256" key="5">
    <source>
        <dbReference type="ARBA" id="ARBA00023136"/>
    </source>
</evidence>
<feature type="transmembrane region" description="Helical" evidence="6">
    <location>
        <begin position="165"/>
        <end position="182"/>
    </location>
</feature>
<dbReference type="GO" id="GO:0005886">
    <property type="term" value="C:plasma membrane"/>
    <property type="evidence" value="ECO:0007669"/>
    <property type="project" value="UniProtKB-SubCell"/>
</dbReference>
<dbReference type="InterPro" id="IPR050833">
    <property type="entry name" value="Poly_Biosynth_Transport"/>
</dbReference>
<sequence length="506" mass="56692">MNTYTKAARGVFYHLLTYALSIPLAYVVRILYAHHLPKVEVGLFYALWDLFLLVALFRSLGVDQALVHYIPRFTARKEERHLPSLVLAALIIQLCATLTIAFILILLSPQIIHYFLNARGELTSYGQTAQRALILFALGYFTFSSFSDLLVAFFQARHRQGVVSLYRLLRTLLVLIFSVLLLKFLDNVYLPCLAYSLSALILVGVYGFWAYHEVKTRLPSSWIIPDSKKFYRHAKLILPYGLFIMASGAGHFILTYTDGLCLTYFGGLKAVAEYRNAATPTANILYYFGTSVSLVLFPIVSELKERKARDLLIQSLNKVFQYTLLLTLPVATLLIFYSKGIVNLFFGKNYLGAVTPLRILALGMIFSLLNNIGFAVLKGLEAPQLVTKAIYVGAALNLGLNLFLVPKYGAAGAGLATSLSFFVMNLSVFRFIKTILKYNIVKKEWFKIVLISLLSLGPVFIIKKWLGGTSYSTIIELISYITIYILVSTRLGLATKEAITIILAKK</sequence>
<dbReference type="RefSeq" id="WP_068669488.1">
    <property type="nucleotide sequence ID" value="NZ_LWLG01000003.1"/>
</dbReference>
<feature type="transmembrane region" description="Helical" evidence="6">
    <location>
        <begin position="188"/>
        <end position="211"/>
    </location>
</feature>
<dbReference type="AlphaFoldDB" id="A0A179D4W8"/>
<evidence type="ECO:0000256" key="3">
    <source>
        <dbReference type="ARBA" id="ARBA00022692"/>
    </source>
</evidence>
<feature type="transmembrane region" description="Helical" evidence="6">
    <location>
        <begin position="277"/>
        <end position="299"/>
    </location>
</feature>
<evidence type="ECO:0000313" key="7">
    <source>
        <dbReference type="EMBL" id="OAQ21125.1"/>
    </source>
</evidence>
<keyword evidence="2" id="KW-1003">Cell membrane</keyword>
<feature type="transmembrane region" description="Helical" evidence="6">
    <location>
        <begin position="357"/>
        <end position="377"/>
    </location>
</feature>
<evidence type="ECO:0000256" key="4">
    <source>
        <dbReference type="ARBA" id="ARBA00022989"/>
    </source>
</evidence>
<feature type="transmembrane region" description="Helical" evidence="6">
    <location>
        <begin position="444"/>
        <end position="462"/>
    </location>
</feature>
<evidence type="ECO:0000256" key="6">
    <source>
        <dbReference type="SAM" id="Phobius"/>
    </source>
</evidence>
<accession>A0A179D4W8</accession>
<feature type="transmembrane region" description="Helical" evidence="6">
    <location>
        <begin position="411"/>
        <end position="432"/>
    </location>
</feature>
<keyword evidence="3 6" id="KW-0812">Transmembrane</keyword>
<dbReference type="PANTHER" id="PTHR30250">
    <property type="entry name" value="PST FAMILY PREDICTED COLANIC ACID TRANSPORTER"/>
    <property type="match status" value="1"/>
</dbReference>
<dbReference type="EMBL" id="LWLG01000003">
    <property type="protein sequence ID" value="OAQ21125.1"/>
    <property type="molecule type" value="Genomic_DNA"/>
</dbReference>
<evidence type="ECO:0000313" key="8">
    <source>
        <dbReference type="Proteomes" id="UP000078390"/>
    </source>
</evidence>
<comment type="subcellular location">
    <subcellularLocation>
        <location evidence="1">Cell membrane</location>
        <topology evidence="1">Multi-pass membrane protein</topology>
    </subcellularLocation>
</comment>
<feature type="transmembrane region" description="Helical" evidence="6">
    <location>
        <begin position="132"/>
        <end position="153"/>
    </location>
</feature>
<gene>
    <name evidence="7" type="ORF">TDIS_0777</name>
</gene>
<keyword evidence="5 6" id="KW-0472">Membrane</keyword>
<dbReference type="STRING" id="999894.TDIS_0777"/>
<feature type="transmembrane region" description="Helical" evidence="6">
    <location>
        <begin position="237"/>
        <end position="257"/>
    </location>
</feature>
<dbReference type="InterPro" id="IPR002797">
    <property type="entry name" value="Polysacc_synth"/>
</dbReference>
<evidence type="ECO:0000256" key="1">
    <source>
        <dbReference type="ARBA" id="ARBA00004651"/>
    </source>
</evidence>
<reference evidence="7 8" key="1">
    <citation type="submission" date="2016-04" db="EMBL/GenBank/DDBJ databases">
        <title>Genome analysis of Thermosulfurimonas dismutans, the first thermophilic sulfur-disproportionating bacterium of the phylum Thermodesulfobacteria.</title>
        <authorList>
            <person name="Mardanov A.V."/>
            <person name="Beletsky A.V."/>
            <person name="Kadnikov V.V."/>
            <person name="Slobodkin A.I."/>
            <person name="Ravin N.V."/>
        </authorList>
    </citation>
    <scope>NUCLEOTIDE SEQUENCE [LARGE SCALE GENOMIC DNA]</scope>
    <source>
        <strain evidence="7 8">S95</strain>
    </source>
</reference>
<name>A0A179D4W8_9BACT</name>
<protein>
    <submittedName>
        <fullName evidence="7">Uncharacterized protein</fullName>
    </submittedName>
</protein>
<keyword evidence="4 6" id="KW-1133">Transmembrane helix</keyword>
<keyword evidence="8" id="KW-1185">Reference proteome</keyword>
<dbReference type="CDD" id="cd13128">
    <property type="entry name" value="MATE_Wzx_like"/>
    <property type="match status" value="1"/>
</dbReference>
<feature type="transmembrane region" description="Helical" evidence="6">
    <location>
        <begin position="389"/>
        <end position="405"/>
    </location>
</feature>
<evidence type="ECO:0000256" key="2">
    <source>
        <dbReference type="ARBA" id="ARBA00022475"/>
    </source>
</evidence>
<proteinExistence type="predicted"/>
<dbReference type="Proteomes" id="UP000078390">
    <property type="component" value="Unassembled WGS sequence"/>
</dbReference>
<feature type="transmembrane region" description="Helical" evidence="6">
    <location>
        <begin position="319"/>
        <end position="337"/>
    </location>
</feature>
<dbReference type="Pfam" id="PF01943">
    <property type="entry name" value="Polysacc_synt"/>
    <property type="match status" value="1"/>
</dbReference>